<dbReference type="UniPathway" id="UPA00094"/>
<dbReference type="SUPFAM" id="SSF52151">
    <property type="entry name" value="FabD/lysophospholipase-like"/>
    <property type="match status" value="1"/>
</dbReference>
<dbReference type="GO" id="GO:0019171">
    <property type="term" value="F:(3R)-hydroxyacyl-[acyl-carrier-protein] dehydratase activity"/>
    <property type="evidence" value="ECO:0007669"/>
    <property type="project" value="InterPro"/>
</dbReference>
<dbReference type="GO" id="GO:0016740">
    <property type="term" value="F:transferase activity"/>
    <property type="evidence" value="ECO:0007669"/>
    <property type="project" value="InterPro"/>
</dbReference>
<dbReference type="OrthoDB" id="9778690at2"/>
<dbReference type="InterPro" id="IPR014043">
    <property type="entry name" value="Acyl_transferase_dom"/>
</dbReference>
<evidence type="ECO:0000256" key="8">
    <source>
        <dbReference type="SAM" id="MobiDB-lite"/>
    </source>
</evidence>
<evidence type="ECO:0000256" key="1">
    <source>
        <dbReference type="ARBA" id="ARBA00005194"/>
    </source>
</evidence>
<dbReference type="InterPro" id="IPR013114">
    <property type="entry name" value="FabA_FabZ"/>
</dbReference>
<evidence type="ECO:0000259" key="9">
    <source>
        <dbReference type="SMART" id="SM00827"/>
    </source>
</evidence>
<comment type="similarity">
    <text evidence="2">Belongs to the thioester dehydratase family. FabA subfamily.</text>
</comment>
<proteinExistence type="inferred from homology"/>
<evidence type="ECO:0000256" key="3">
    <source>
        <dbReference type="ARBA" id="ARBA00022516"/>
    </source>
</evidence>
<feature type="region of interest" description="Disordered" evidence="8">
    <location>
        <begin position="1264"/>
        <end position="1320"/>
    </location>
</feature>
<keyword evidence="7" id="KW-0456">Lyase</keyword>
<keyword evidence="5" id="KW-0443">Lipid metabolism</keyword>
<dbReference type="EMBL" id="QHKI01000054">
    <property type="protein sequence ID" value="RSM73669.1"/>
    <property type="molecule type" value="Genomic_DNA"/>
</dbReference>
<evidence type="ECO:0000256" key="4">
    <source>
        <dbReference type="ARBA" id="ARBA00022832"/>
    </source>
</evidence>
<dbReference type="Gene3D" id="3.30.70.250">
    <property type="entry name" value="Malonyl-CoA ACP transacylase, ACP-binding"/>
    <property type="match status" value="1"/>
</dbReference>
<organism evidence="10 11">
    <name type="scientific">Kibdelosporangium aridum</name>
    <dbReference type="NCBI Taxonomy" id="2030"/>
    <lineage>
        <taxon>Bacteria</taxon>
        <taxon>Bacillati</taxon>
        <taxon>Actinomycetota</taxon>
        <taxon>Actinomycetes</taxon>
        <taxon>Pseudonocardiales</taxon>
        <taxon>Pseudonocardiaceae</taxon>
        <taxon>Kibdelosporangium</taxon>
    </lineage>
</organism>
<dbReference type="InterPro" id="IPR001227">
    <property type="entry name" value="Ac_transferase_dom_sf"/>
</dbReference>
<dbReference type="RefSeq" id="WP_051795962.1">
    <property type="nucleotide sequence ID" value="NZ_QHKI01000054.1"/>
</dbReference>
<sequence length="1705" mass="186112">MGFGPTAADGGRNVPLRMHVYSGRDRHDALRALAAGRESGQGPARLVILAAGSVQHAARAAAARGWLTGAGRRPEGVAFCETPTKGEIAFVFTNGAAAYQGMGKELMNAFPEIMATIEARCGSLDAAGWAYTDTKVDSVPVLDQIWGAGLLAQVHTEINRGLLGISPNAVIGYSSGESNALVAMQVWRDVPGLVADAQGSVLFTSALVGEFEAVRRVWRRLGIDGDRWASHIVNAPVEDIRAALDGEPAVHLMAINAPDSCVVGGEAAGCERVISRLGPGRALPLDYEIAVHAPELHEVREHWRQLHHRPTFDVPGVRFYSCATVDWYSPTPEAAADALTAQAVTTVDFAATVERAWADGVRVFIEHGPQALCTGWIHRILGDREYLAVAMDGRGVHHLVNTVAELVAAGVPMRTDPLFDHLARNCASAAENASPQTMPRPPSLSVVAPEVRTADISATASPRTASPVAGDIYRQISARHQEFLALQAEVHQRFLLSQQRTQAVVRAAVRRGEVPVPVSSPQPCVNQVNGIDAGVAAVLSDAGADQPGAGERFHRLLSAKLTFHGSPPQLGEPVRGETHVDGYGDHDGVRMSFFRGTWYVGDEPRMTARDCVAGYFTETELAALGGVQWDPAAEVLSDSEQVDPPVVVCSVRRFDPDAVRAFADGRPADCFGPGWERTRCHIRSPRMSEGRTPFINEVTEFDPAGGPWRRGYLRAETPVAREDWFFEAQFTDNPFMPGSLMLDGSLQASAFYLAAMGYTVDRDGWRFEPVPDHAYHVRNRGRVTRDNRDLTVEVFVREISAGPQPTLFADVLCTVDGIKVFHVHRLGLRLVPDWPLSYWRQLGPPAVQTTGEPVAPAELAGLRGYHESKPVAEVDGFRFDYASLLALAWGKPSEAFGPAYKAFDGPRRITRMPGPPYGFMSRVVSLDGPFLGMKTGTRAEVEYDVPEEVWYFEQNGYPAMPFAVLLEVVLQACGWVGLYVGGALAGGETDLLIRNLDGTGTVTGEIRPGTRTLRTRAVLTRASRAAGVILMSFDVECFADEQPVFTLSSGFGFFAPEAFENQVGLPGSDAERAQIEASCDSVVDLTRRPDRYFSGSLRLAGPMLLMLDRVTGYWPDGGEAGLGRLRAEKDVDPGEWFFKAHFFQDPVQPGSLGVESMCQLLQFYLIERDFGAGLRNPRFEPVLPGRQVTWKYRGQVVPTNKRVTVEMDIVEVDEHDRHAVAHGWLWVDGKRIYHVKNLGMRVVEDASGGALASSAEEETILGRVSKPPSAIAGPDAVPGATAETPKDNQYSRRPGDARNRPAVSRLRPPAGTDSHRTGTSIHDLDPAVDTWLLDHCPTFTVPALPMMSILDLLARAATAYSDRCVTAIRDVRLRRWVQVWKPVRLRTEVSGWGDELDVTLLMWREAATPALSRFEPVASATVLVGRLPAEYRAPEPLTDAEPAADPYSSGVVFHGPSFQHLVSLRMGSAGASGVLDAGRGSVPRGMLNQGLLDAATHVIPHDRLWLWSSEIGREWVGFPHEITTFQSFAPLPDTGRVYVEARFAGFHHGNRMRPVFDLWLSDEWRLLATIRLVDALMPKGSLGMAEPGDRRAFLRDRRYVDGLGISVTDGDVTTVSIADVEQFDWLVGTVAQLYDLPPGARGRDHLPFIAIRDHVARLARVHPSAVAVALREHRAWPKARPGEVHHLHVEQTADHLTVRSIVPPP</sequence>
<evidence type="ECO:0000256" key="7">
    <source>
        <dbReference type="ARBA" id="ARBA00023239"/>
    </source>
</evidence>
<dbReference type="GO" id="GO:0006633">
    <property type="term" value="P:fatty acid biosynthetic process"/>
    <property type="evidence" value="ECO:0007669"/>
    <property type="project" value="UniProtKB-UniPathway"/>
</dbReference>
<evidence type="ECO:0000313" key="11">
    <source>
        <dbReference type="Proteomes" id="UP000287547"/>
    </source>
</evidence>
<dbReference type="Pfam" id="PF07977">
    <property type="entry name" value="FabA"/>
    <property type="match status" value="2"/>
</dbReference>
<name>A0A428YVF9_KIBAR</name>
<dbReference type="SMART" id="SM00827">
    <property type="entry name" value="PKS_AT"/>
    <property type="match status" value="1"/>
</dbReference>
<dbReference type="Gene3D" id="3.40.366.10">
    <property type="entry name" value="Malonyl-Coenzyme A Acyl Carrier Protein, domain 2"/>
    <property type="match status" value="1"/>
</dbReference>
<evidence type="ECO:0000313" key="10">
    <source>
        <dbReference type="EMBL" id="RSM73669.1"/>
    </source>
</evidence>
<dbReference type="InterPro" id="IPR052568">
    <property type="entry name" value="PKS-FAS_Synthase"/>
</dbReference>
<dbReference type="GO" id="GO:0005737">
    <property type="term" value="C:cytoplasm"/>
    <property type="evidence" value="ECO:0007669"/>
    <property type="project" value="InterPro"/>
</dbReference>
<keyword evidence="4" id="KW-0276">Fatty acid metabolism</keyword>
<dbReference type="PANTHER" id="PTHR43074">
    <property type="entry name" value="OMEGA-3 POLYUNSATURATED FATTY ACID SYNTHASE PFAB-RELATED"/>
    <property type="match status" value="1"/>
</dbReference>
<comment type="caution">
    <text evidence="10">The sequence shown here is derived from an EMBL/GenBank/DDBJ whole genome shotgun (WGS) entry which is preliminary data.</text>
</comment>
<dbReference type="SUPFAM" id="SSF54637">
    <property type="entry name" value="Thioesterase/thiol ester dehydrase-isomerase"/>
    <property type="match status" value="3"/>
</dbReference>
<comment type="pathway">
    <text evidence="1">Lipid metabolism; fatty acid biosynthesis.</text>
</comment>
<dbReference type="InterPro" id="IPR029069">
    <property type="entry name" value="HotDog_dom_sf"/>
</dbReference>
<dbReference type="PANTHER" id="PTHR43074:SF1">
    <property type="entry name" value="BETA-KETOACYL SYNTHASE FAMILY PROTEIN-RELATED"/>
    <property type="match status" value="1"/>
</dbReference>
<evidence type="ECO:0000256" key="5">
    <source>
        <dbReference type="ARBA" id="ARBA00023098"/>
    </source>
</evidence>
<dbReference type="Proteomes" id="UP000287547">
    <property type="component" value="Unassembled WGS sequence"/>
</dbReference>
<dbReference type="InterPro" id="IPR016035">
    <property type="entry name" value="Acyl_Trfase/lysoPLipase"/>
</dbReference>
<evidence type="ECO:0000256" key="6">
    <source>
        <dbReference type="ARBA" id="ARBA00023160"/>
    </source>
</evidence>
<gene>
    <name evidence="10" type="ORF">DMH04_40945</name>
</gene>
<dbReference type="Pfam" id="PF00698">
    <property type="entry name" value="Acyl_transf_1"/>
    <property type="match status" value="1"/>
</dbReference>
<protein>
    <recommendedName>
        <fullName evidence="9">Malonyl-CoA:ACP transacylase (MAT) domain-containing protein</fullName>
    </recommendedName>
</protein>
<reference evidence="10 11" key="1">
    <citation type="submission" date="2018-05" db="EMBL/GenBank/DDBJ databases">
        <title>Evolution of GPA BGCs.</title>
        <authorList>
            <person name="Waglechner N."/>
            <person name="Wright G.D."/>
        </authorList>
    </citation>
    <scope>NUCLEOTIDE SEQUENCE [LARGE SCALE GENOMIC DNA]</scope>
    <source>
        <strain evidence="10 11">A82846</strain>
    </source>
</reference>
<keyword evidence="3" id="KW-0444">Lipid biosynthesis</keyword>
<evidence type="ECO:0000256" key="2">
    <source>
        <dbReference type="ARBA" id="ARBA00006714"/>
    </source>
</evidence>
<dbReference type="Gene3D" id="3.10.129.10">
    <property type="entry name" value="Hotdog Thioesterase"/>
    <property type="match status" value="3"/>
</dbReference>
<accession>A0A428YVF9</accession>
<dbReference type="InterPro" id="IPR010083">
    <property type="entry name" value="FabA"/>
</dbReference>
<keyword evidence="6" id="KW-0275">Fatty acid biosynthesis</keyword>
<dbReference type="CDD" id="cd01287">
    <property type="entry name" value="FabA"/>
    <property type="match status" value="1"/>
</dbReference>
<feature type="domain" description="Malonyl-CoA:ACP transacylase (MAT)" evidence="9">
    <location>
        <begin position="91"/>
        <end position="394"/>
    </location>
</feature>
<feature type="compositionally biased region" description="Basic and acidic residues" evidence="8">
    <location>
        <begin position="1284"/>
        <end position="1299"/>
    </location>
</feature>